<evidence type="ECO:0000313" key="2">
    <source>
        <dbReference type="EMBL" id="TYS57572.1"/>
    </source>
</evidence>
<evidence type="ECO:0000313" key="1">
    <source>
        <dbReference type="EMBL" id="ART77103.1"/>
    </source>
</evidence>
<dbReference type="EMBL" id="VTEU01000007">
    <property type="protein sequence ID" value="TYS57572.1"/>
    <property type="molecule type" value="Genomic_DNA"/>
</dbReference>
<dbReference type="EMBL" id="CP020880">
    <property type="protein sequence ID" value="ART77103.1"/>
    <property type="molecule type" value="Genomic_DNA"/>
</dbReference>
<reference evidence="2 4" key="2">
    <citation type="submission" date="2019-08" db="EMBL/GenBank/DDBJ databases">
        <title>Bacillus genomes from the desert of Cuatro Cienegas, Coahuila.</title>
        <authorList>
            <person name="Olmedo-Alvarez G."/>
        </authorList>
    </citation>
    <scope>NUCLEOTIDE SEQUENCE [LARGE SCALE GENOMIC DNA]</scope>
    <source>
        <strain evidence="2 4">CH88_3T</strain>
    </source>
</reference>
<protein>
    <recommendedName>
        <fullName evidence="5">IrrE N-terminal-like domain-containing protein</fullName>
    </recommendedName>
</protein>
<keyword evidence="3" id="KW-1185">Reference proteome</keyword>
<dbReference type="RefSeq" id="WP_088018738.1">
    <property type="nucleotide sequence ID" value="NZ_CP020880.1"/>
</dbReference>
<dbReference type="GeneID" id="96739544"/>
<sequence length="142" mass="17089">MLYTWNIENIIKETLEELNLDINFEFDNNLKAPMSFNISTNTIKFNYLQINGYKAKINNKIRETDENFVKLILFHEVGYYLDFKKNKHDLRILMYGGEDEKKILMRQIEKNAWVFGRTVVPEYLLQAYDKMRELDGMFLSNR</sequence>
<dbReference type="Proteomes" id="UP000323393">
    <property type="component" value="Unassembled WGS sequence"/>
</dbReference>
<evidence type="ECO:0008006" key="5">
    <source>
        <dbReference type="Google" id="ProtNLM"/>
    </source>
</evidence>
<evidence type="ECO:0000313" key="4">
    <source>
        <dbReference type="Proteomes" id="UP000323393"/>
    </source>
</evidence>
<name>A0A1Y0CP48_9BACI</name>
<reference evidence="1 3" key="1">
    <citation type="submission" date="2017-04" db="EMBL/GenBank/DDBJ databases">
        <title>Complete Genome Sequence of the Bacillus horikoshii 20a strain from Cuatro Cienegas, Coahuila, Mexico.</title>
        <authorList>
            <person name="Zarza E."/>
            <person name="Alcaraz L.D."/>
            <person name="Aguilar-Salinas B."/>
            <person name="Islas A."/>
            <person name="Olmedo-Alvarez G."/>
        </authorList>
    </citation>
    <scope>NUCLEOTIDE SEQUENCE [LARGE SCALE GENOMIC DNA]</scope>
    <source>
        <strain evidence="1 3">20a</strain>
    </source>
</reference>
<gene>
    <name evidence="1" type="ORF">B4U37_14060</name>
    <name evidence="2" type="ORF">FZC74_16185</name>
</gene>
<evidence type="ECO:0000313" key="3">
    <source>
        <dbReference type="Proteomes" id="UP000195573"/>
    </source>
</evidence>
<dbReference type="AlphaFoldDB" id="A0A1Y0CP48"/>
<organism evidence="2 4">
    <name type="scientific">Sutcliffiella horikoshii</name>
    <dbReference type="NCBI Taxonomy" id="79883"/>
    <lineage>
        <taxon>Bacteria</taxon>
        <taxon>Bacillati</taxon>
        <taxon>Bacillota</taxon>
        <taxon>Bacilli</taxon>
        <taxon>Bacillales</taxon>
        <taxon>Bacillaceae</taxon>
        <taxon>Sutcliffiella</taxon>
    </lineage>
</organism>
<accession>A0A1Y0CP48</accession>
<dbReference type="KEGG" id="bhk:B4U37_14060"/>
<dbReference type="Proteomes" id="UP000195573">
    <property type="component" value="Chromosome"/>
</dbReference>
<proteinExistence type="predicted"/>